<keyword evidence="2" id="KW-1185">Reference proteome</keyword>
<accession>A0ACB9Q3E1</accession>
<evidence type="ECO:0000313" key="1">
    <source>
        <dbReference type="EMBL" id="KAI4354361.1"/>
    </source>
</evidence>
<evidence type="ECO:0000313" key="2">
    <source>
        <dbReference type="Proteomes" id="UP000828941"/>
    </source>
</evidence>
<sequence length="1511" mass="171711">MLYFLIEIVTKIIEYTFAFIWKQLCYVLFYKNNLNNLKDQVRDLEGQRDRIQHWVDAETRNGKTIFDDVPKWLEEVGKVTREAEQLQGNADHASVGCCPNLPLRHQLGRRAEFEAKNVGDLKIKGEKITSVAYDSPSGPDFTAYTRGNEMFESRMSIMNEIMKAITAPNISMVGVYGLGGVGKTTLVYQVASKAVHDKSFDAVVVASVTHTPDLRLVQGEIADQLDLKLEKETPFGRASSLREQIKREKNILIILDDIWERFDTKEVGIPLGDHKGCKVLITSRTQEMLNKMGSQKDFRLEPLDESETWRLFQVMADDDVVKDGCLQGIAMQVANKCAGLPVLIVTVSRALKGKGIHAWKDALTRLTRADDKELREIYRSALELSYDRLEGNDMKELFLLCAGTSAVISDLLKYGMGLGIFKDVKTLEEARNRLHSMIDKLKASCLLLDDGISTGFVKMHDNVREVAISIASQDERVFTFRSDVGLLEWPTEMYTQIILKDCYILKLPENLENAALKLLFLNKVNAENQSLKIPDCFFDGVMNLKVLDLTCLNISSLPMSLSSLTKLKTLCLDQCALGGMAALASLKNIEILSLLKSSITMLPTEIGQLTRLRMLDLSSSGIELIPPNIISRLINLEEFYAGDTSIKWEAESATKHNKNASVAELSQLPRLIALNIQIQDASVLPLDDSFFVKLERYKIFIGDKWTWFEINEHSNILKLKLSNSSHLGQGVRKLLEGVENLHLDEIKTISSGLYQLNFEGFLQLKKLCIQNNDEIFHIVNSLKFIQPHEAFPNLEVLDLHKLNKLENICLGPLTDTSFHKLRVIKVRSCNQLKSLLSSSLVKGLSQLLEIQVSECNLMKDIVFLDDNETVVKFHKLHSLTLQHLPTLTEFCSDEPNSLESRPLFCSKVAFYNLETLKLSSINLKKIWDDSHFLTSCCVQNLTNLILEGCGNIKYLFLSSTVGSFSELKMLEISNCHEMEEIVSAEEGRNEGVNVAEVPFPKLEKMIINDMKNLEKIWHHQFGSLKTMEVKNCQNLVRIFPSHMQGKFSSLETIMVTGCTSLEEIFELNGNENEKKNKVNTQLRILALLALPNLRQIWSGDAQGILCFHNLETVRVENCPRLEYLFPLSIARSLPQLEEIILKGAWFMEEFVAKVVGYMEESVKFEFSRLTTLIIRNLVIVDRFFSGNFSLHCPSLKILDVHNCPELELYNMQSMSYTERNHDGDSNVSTRQPFFKAEEVIPMLEQLTLTGKDIGLNQQGQFLGDLYSKLAVLWLQDFDDENATFPYWILQKLPNLRSLRIWCCSFKKILHEVEKGQIEIATRLKELTLIEMHKIQHLCNEGFQIDPALQVVEIIQIYGCSGLVYLVPSCVTFCHLKALVVCKCNGLLYLISSSTARSLVQLMELEIKECESLVEIVKEKEDDEMEQNIAFNNLTFLELKCLPRLKWFSSIKCLHWFPELREVVVKQCPGMKAFSVGHSSTPELRNVEADEGWLWEDNLNTTMKKINANEDG</sequence>
<proteinExistence type="predicted"/>
<name>A0ACB9Q3E1_BAUVA</name>
<protein>
    <submittedName>
        <fullName evidence="1">Uncharacterized protein</fullName>
    </submittedName>
</protein>
<comment type="caution">
    <text evidence="1">The sequence shown here is derived from an EMBL/GenBank/DDBJ whole genome shotgun (WGS) entry which is preliminary data.</text>
</comment>
<dbReference type="Proteomes" id="UP000828941">
    <property type="component" value="Chromosome 2"/>
</dbReference>
<reference evidence="1 2" key="1">
    <citation type="journal article" date="2022" name="DNA Res.">
        <title>Chromosomal-level genome assembly of the orchid tree Bauhinia variegata (Leguminosae; Cercidoideae) supports the allotetraploid origin hypothesis of Bauhinia.</title>
        <authorList>
            <person name="Zhong Y."/>
            <person name="Chen Y."/>
            <person name="Zheng D."/>
            <person name="Pang J."/>
            <person name="Liu Y."/>
            <person name="Luo S."/>
            <person name="Meng S."/>
            <person name="Qian L."/>
            <person name="Wei D."/>
            <person name="Dai S."/>
            <person name="Zhou R."/>
        </authorList>
    </citation>
    <scope>NUCLEOTIDE SEQUENCE [LARGE SCALE GENOMIC DNA]</scope>
    <source>
        <strain evidence="1">BV-YZ2020</strain>
    </source>
</reference>
<gene>
    <name evidence="1" type="ORF">L6164_003231</name>
</gene>
<dbReference type="EMBL" id="CM039427">
    <property type="protein sequence ID" value="KAI4354361.1"/>
    <property type="molecule type" value="Genomic_DNA"/>
</dbReference>
<organism evidence="1 2">
    <name type="scientific">Bauhinia variegata</name>
    <name type="common">Purple orchid tree</name>
    <name type="synonym">Phanera variegata</name>
    <dbReference type="NCBI Taxonomy" id="167791"/>
    <lineage>
        <taxon>Eukaryota</taxon>
        <taxon>Viridiplantae</taxon>
        <taxon>Streptophyta</taxon>
        <taxon>Embryophyta</taxon>
        <taxon>Tracheophyta</taxon>
        <taxon>Spermatophyta</taxon>
        <taxon>Magnoliopsida</taxon>
        <taxon>eudicotyledons</taxon>
        <taxon>Gunneridae</taxon>
        <taxon>Pentapetalae</taxon>
        <taxon>rosids</taxon>
        <taxon>fabids</taxon>
        <taxon>Fabales</taxon>
        <taxon>Fabaceae</taxon>
        <taxon>Cercidoideae</taxon>
        <taxon>Cercideae</taxon>
        <taxon>Bauhiniinae</taxon>
        <taxon>Bauhinia</taxon>
    </lineage>
</organism>